<evidence type="ECO:0000256" key="4">
    <source>
        <dbReference type="ARBA" id="ARBA00023157"/>
    </source>
</evidence>
<dbReference type="PROSITE" id="PS00194">
    <property type="entry name" value="THIOREDOXIN_1"/>
    <property type="match status" value="1"/>
</dbReference>
<keyword evidence="4 9" id="KW-1015">Disulfide bond</keyword>
<accession>A0A6N9NIB0</accession>
<dbReference type="EMBL" id="WWNE01000005">
    <property type="protein sequence ID" value="NBG65569.1"/>
    <property type="molecule type" value="Genomic_DNA"/>
</dbReference>
<dbReference type="InterPro" id="IPR017937">
    <property type="entry name" value="Thioredoxin_CS"/>
</dbReference>
<feature type="domain" description="Thioredoxin" evidence="10">
    <location>
        <begin position="1"/>
        <end position="100"/>
    </location>
</feature>
<evidence type="ECO:0000256" key="1">
    <source>
        <dbReference type="ARBA" id="ARBA00008987"/>
    </source>
</evidence>
<evidence type="ECO:0000256" key="9">
    <source>
        <dbReference type="PIRSR" id="PIRSR000077-4"/>
    </source>
</evidence>
<feature type="site" description="Deprotonates C-terminal active site Cys" evidence="8">
    <location>
        <position position="18"/>
    </location>
</feature>
<feature type="active site" description="Nucleophile" evidence="8">
    <location>
        <position position="24"/>
    </location>
</feature>
<dbReference type="Pfam" id="PF00085">
    <property type="entry name" value="Thioredoxin"/>
    <property type="match status" value="1"/>
</dbReference>
<feature type="disulfide bond" description="Redox-active" evidence="9">
    <location>
        <begin position="24"/>
        <end position="27"/>
    </location>
</feature>
<sequence length="100" mass="11335">MANKFSELINSDQPVLVDFYAEWCGPCKMMKPILEDLKTRVGDKAKILKIDVDKNPQVAAKFQIQGVPTLIIFQEGEIKWRQSGVVPADQLAQLIQQYSK</sequence>
<dbReference type="Proteomes" id="UP000470771">
    <property type="component" value="Unassembled WGS sequence"/>
</dbReference>
<dbReference type="PIRSF" id="PIRSF000077">
    <property type="entry name" value="Thioredoxin"/>
    <property type="match status" value="1"/>
</dbReference>
<feature type="active site" description="Nucleophile" evidence="8">
    <location>
        <position position="27"/>
    </location>
</feature>
<dbReference type="GO" id="GO:0005829">
    <property type="term" value="C:cytosol"/>
    <property type="evidence" value="ECO:0007669"/>
    <property type="project" value="TreeGrafter"/>
</dbReference>
<evidence type="ECO:0000313" key="11">
    <source>
        <dbReference type="EMBL" id="NBG65569.1"/>
    </source>
</evidence>
<evidence type="ECO:0000256" key="8">
    <source>
        <dbReference type="PIRSR" id="PIRSR000077-1"/>
    </source>
</evidence>
<name>A0A6N9NIB0_9FLAO</name>
<protein>
    <recommendedName>
        <fullName evidence="6 7">Thioredoxin</fullName>
    </recommendedName>
</protein>
<evidence type="ECO:0000313" key="12">
    <source>
        <dbReference type="Proteomes" id="UP000470771"/>
    </source>
</evidence>
<keyword evidence="3" id="KW-0249">Electron transport</keyword>
<dbReference type="AlphaFoldDB" id="A0A6N9NIB0"/>
<dbReference type="CDD" id="cd02947">
    <property type="entry name" value="TRX_family"/>
    <property type="match status" value="1"/>
</dbReference>
<feature type="site" description="Contributes to redox potential value" evidence="8">
    <location>
        <position position="26"/>
    </location>
</feature>
<evidence type="ECO:0000256" key="2">
    <source>
        <dbReference type="ARBA" id="ARBA00022448"/>
    </source>
</evidence>
<dbReference type="SUPFAM" id="SSF52833">
    <property type="entry name" value="Thioredoxin-like"/>
    <property type="match status" value="1"/>
</dbReference>
<dbReference type="GO" id="GO:0045454">
    <property type="term" value="P:cell redox homeostasis"/>
    <property type="evidence" value="ECO:0007669"/>
    <property type="project" value="TreeGrafter"/>
</dbReference>
<proteinExistence type="inferred from homology"/>
<dbReference type="GO" id="GO:0015035">
    <property type="term" value="F:protein-disulfide reductase activity"/>
    <property type="evidence" value="ECO:0007669"/>
    <property type="project" value="UniProtKB-UniRule"/>
</dbReference>
<evidence type="ECO:0000256" key="7">
    <source>
        <dbReference type="PIRNR" id="PIRNR000077"/>
    </source>
</evidence>
<dbReference type="InterPro" id="IPR013766">
    <property type="entry name" value="Thioredoxin_domain"/>
</dbReference>
<comment type="caution">
    <text evidence="11">The sequence shown here is derived from an EMBL/GenBank/DDBJ whole genome shotgun (WGS) entry which is preliminary data.</text>
</comment>
<dbReference type="FunFam" id="3.40.30.10:FF:000001">
    <property type="entry name" value="Thioredoxin"/>
    <property type="match status" value="1"/>
</dbReference>
<comment type="similarity">
    <text evidence="1 7">Belongs to the thioredoxin family.</text>
</comment>
<dbReference type="InterPro" id="IPR036249">
    <property type="entry name" value="Thioredoxin-like_sf"/>
</dbReference>
<dbReference type="NCBIfam" id="TIGR01068">
    <property type="entry name" value="thioredoxin"/>
    <property type="match status" value="1"/>
</dbReference>
<dbReference type="RefSeq" id="WP_160632521.1">
    <property type="nucleotide sequence ID" value="NZ_WWNE01000005.1"/>
</dbReference>
<dbReference type="InterPro" id="IPR005746">
    <property type="entry name" value="Thioredoxin"/>
</dbReference>
<dbReference type="PANTHER" id="PTHR45663">
    <property type="entry name" value="GEO12009P1"/>
    <property type="match status" value="1"/>
</dbReference>
<keyword evidence="12" id="KW-1185">Reference proteome</keyword>
<evidence type="ECO:0000256" key="6">
    <source>
        <dbReference type="NCBIfam" id="TIGR01068"/>
    </source>
</evidence>
<organism evidence="11 12">
    <name type="scientific">Acidiluteibacter ferrifornacis</name>
    <dbReference type="NCBI Taxonomy" id="2692424"/>
    <lineage>
        <taxon>Bacteria</taxon>
        <taxon>Pseudomonadati</taxon>
        <taxon>Bacteroidota</taxon>
        <taxon>Flavobacteriia</taxon>
        <taxon>Flavobacteriales</taxon>
        <taxon>Cryomorphaceae</taxon>
        <taxon>Acidiluteibacter</taxon>
    </lineage>
</organism>
<gene>
    <name evidence="11" type="primary">trxA</name>
    <name evidence="11" type="ORF">GQN54_05540</name>
</gene>
<keyword evidence="2" id="KW-0813">Transport</keyword>
<reference evidence="11 12" key="1">
    <citation type="submission" date="2019-12" db="EMBL/GenBank/DDBJ databases">
        <authorList>
            <person name="Zhao J."/>
        </authorList>
    </citation>
    <scope>NUCLEOTIDE SEQUENCE [LARGE SCALE GENOMIC DNA]</scope>
    <source>
        <strain evidence="11 12">S-15</strain>
    </source>
</reference>
<evidence type="ECO:0000256" key="5">
    <source>
        <dbReference type="ARBA" id="ARBA00023284"/>
    </source>
</evidence>
<evidence type="ECO:0000256" key="3">
    <source>
        <dbReference type="ARBA" id="ARBA00022982"/>
    </source>
</evidence>
<dbReference type="PRINTS" id="PR00421">
    <property type="entry name" value="THIOREDOXIN"/>
</dbReference>
<dbReference type="PANTHER" id="PTHR45663:SF11">
    <property type="entry name" value="GEO12009P1"/>
    <property type="match status" value="1"/>
</dbReference>
<evidence type="ECO:0000259" key="10">
    <source>
        <dbReference type="PROSITE" id="PS51352"/>
    </source>
</evidence>
<keyword evidence="5 9" id="KW-0676">Redox-active center</keyword>
<dbReference type="Gene3D" id="3.40.30.10">
    <property type="entry name" value="Glutaredoxin"/>
    <property type="match status" value="1"/>
</dbReference>
<dbReference type="PROSITE" id="PS51352">
    <property type="entry name" value="THIOREDOXIN_2"/>
    <property type="match status" value="1"/>
</dbReference>
<feature type="site" description="Contributes to redox potential value" evidence="8">
    <location>
        <position position="25"/>
    </location>
</feature>